<reference evidence="2 3" key="1">
    <citation type="journal article" date="2018" name="Nat. Biotechnol.">
        <title>A standardized bacterial taxonomy based on genome phylogeny substantially revises the tree of life.</title>
        <authorList>
            <person name="Parks D.H."/>
            <person name="Chuvochina M."/>
            <person name="Waite D.W."/>
            <person name="Rinke C."/>
            <person name="Skarshewski A."/>
            <person name="Chaumeil P.A."/>
            <person name="Hugenholtz P."/>
        </authorList>
    </citation>
    <scope>NUCLEOTIDE SEQUENCE [LARGE SCALE GENOMIC DNA]</scope>
    <source>
        <strain evidence="2">UBA11728</strain>
    </source>
</reference>
<sequence>MRIVHKGKKEILTAIILYTLLLTILTIFNIPFSLYYFSVIAVLLFVLHMETYWKKENRLFEKQLLELDWLLSEVRHRYYVHGMVDEAVQEAYEVCKTPGLKEKIYAIYEALCSVDMNLAKERFKHMNQNRYFRMFLTLSLMVMEFGDKTVEGQSLYLRNLKRLREEIHIELKNNQTLKHHFSGLTFLIVVPITTLGAIESWGLSNLPELSSYYEGAYRILFYAFLFILTVGLYYLFFLLKTPIKVISKQHPWLKLVSKYNIFVRYCRNYEHFFPRNFEKLRISLIQVGETMDISEFLCKRIICGFLGFSFSFLWTSIFLMHLWKNKIIFLVLLSSILCFYLPVWVLKYRVRLAKVYMEDEVFQFQAILMMVMYMDRISTFELLEIMEDFSIIFKKQLRQCLLDYDVGQKEALHQLKENTYCVAFHKLVDNLIMCDDIGVTKALDEVALEIQFYSERRQQQTNYQLEQKGILCRFLSFLPLVTTIALYLILPFVTVSLSKLMEISEAIANGK</sequence>
<feature type="transmembrane region" description="Helical" evidence="1">
    <location>
        <begin position="301"/>
        <end position="321"/>
    </location>
</feature>
<proteinExistence type="predicted"/>
<dbReference type="EMBL" id="DPVV01000155">
    <property type="protein sequence ID" value="HCL01658.1"/>
    <property type="molecule type" value="Genomic_DNA"/>
</dbReference>
<evidence type="ECO:0000256" key="1">
    <source>
        <dbReference type="SAM" id="Phobius"/>
    </source>
</evidence>
<feature type="transmembrane region" description="Helical" evidence="1">
    <location>
        <begin position="181"/>
        <end position="199"/>
    </location>
</feature>
<keyword evidence="1" id="KW-0472">Membrane</keyword>
<organism evidence="2 3">
    <name type="scientific">Lachnoclostridium phytofermentans</name>
    <dbReference type="NCBI Taxonomy" id="66219"/>
    <lineage>
        <taxon>Bacteria</taxon>
        <taxon>Bacillati</taxon>
        <taxon>Bacillota</taxon>
        <taxon>Clostridia</taxon>
        <taxon>Lachnospirales</taxon>
        <taxon>Lachnospiraceae</taxon>
    </lineage>
</organism>
<gene>
    <name evidence="2" type="ORF">DHW61_04455</name>
</gene>
<keyword evidence="1" id="KW-0812">Transmembrane</keyword>
<feature type="transmembrane region" description="Helical" evidence="1">
    <location>
        <begin position="327"/>
        <end position="346"/>
    </location>
</feature>
<evidence type="ECO:0000313" key="2">
    <source>
        <dbReference type="EMBL" id="HCL01658.1"/>
    </source>
</evidence>
<dbReference type="AlphaFoldDB" id="A0A3D2X5P9"/>
<feature type="transmembrane region" description="Helical" evidence="1">
    <location>
        <begin position="12"/>
        <end position="28"/>
    </location>
</feature>
<feature type="transmembrane region" description="Helical" evidence="1">
    <location>
        <begin position="219"/>
        <end position="239"/>
    </location>
</feature>
<evidence type="ECO:0000313" key="3">
    <source>
        <dbReference type="Proteomes" id="UP000262969"/>
    </source>
</evidence>
<protein>
    <submittedName>
        <fullName evidence="2">Uncharacterized protein</fullName>
    </submittedName>
</protein>
<feature type="transmembrane region" description="Helical" evidence="1">
    <location>
        <begin position="470"/>
        <end position="490"/>
    </location>
</feature>
<comment type="caution">
    <text evidence="2">The sequence shown here is derived from an EMBL/GenBank/DDBJ whole genome shotgun (WGS) entry which is preliminary data.</text>
</comment>
<keyword evidence="1" id="KW-1133">Transmembrane helix</keyword>
<accession>A0A3D2X5P9</accession>
<dbReference type="Proteomes" id="UP000262969">
    <property type="component" value="Unassembled WGS sequence"/>
</dbReference>
<name>A0A3D2X5P9_9FIRM</name>